<feature type="region of interest" description="Disordered" evidence="1">
    <location>
        <begin position="834"/>
        <end position="859"/>
    </location>
</feature>
<evidence type="ECO:0000313" key="2">
    <source>
        <dbReference type="EMBL" id="KAG0005435.1"/>
    </source>
</evidence>
<accession>A0A9P6MKA1</accession>
<feature type="compositionally biased region" description="Polar residues" evidence="1">
    <location>
        <begin position="629"/>
        <end position="639"/>
    </location>
</feature>
<dbReference type="AlphaFoldDB" id="A0A9P6MKA1"/>
<reference evidence="2" key="1">
    <citation type="journal article" date="2020" name="Fungal Divers.">
        <title>Resolving the Mortierellaceae phylogeny through synthesis of multi-gene phylogenetics and phylogenomics.</title>
        <authorList>
            <person name="Vandepol N."/>
            <person name="Liber J."/>
            <person name="Desiro A."/>
            <person name="Na H."/>
            <person name="Kennedy M."/>
            <person name="Barry K."/>
            <person name="Grigoriev I.V."/>
            <person name="Miller A.N."/>
            <person name="O'Donnell K."/>
            <person name="Stajich J.E."/>
            <person name="Bonito G."/>
        </authorList>
    </citation>
    <scope>NUCLEOTIDE SEQUENCE</scope>
    <source>
        <strain evidence="2">MES-2147</strain>
    </source>
</reference>
<evidence type="ECO:0000313" key="3">
    <source>
        <dbReference type="Proteomes" id="UP000749646"/>
    </source>
</evidence>
<dbReference type="Proteomes" id="UP000749646">
    <property type="component" value="Unassembled WGS sequence"/>
</dbReference>
<keyword evidence="3" id="KW-1185">Reference proteome</keyword>
<sequence>MNCINRTTFILDHSLQARRSACYDHLKKDVVAEDDELLLDSNYEFDLEPCSLWSSFIHASLHYARLSWDLSPVGQTSQVSIHAAPGHESTRNSVVLNTWVPQEQSVEYIASQLRILNLQDSAQEDHETLRDWVGPALQGAIAHILEPVALQPVSIIGGHYSGTVGSIVMVLADLESYDREDQDVNMGSDTTMEGTSEQTNQAWRYRDLDLRGVLEEELYKLHDSMKTSRTCSASVYTVISVDETSLEKALTNLYLIRNRNIELLRLHNVPIGQGGKGASLDIFYRSDHIRAIPRKRPGLETLDESSFILQDTPSNIRAFTELDYGTLPTRCAHLASLSPSTFVTSFFPFARGSVHLLKPLVSETVASMALYDHDGQFFLHCLYTTADPDTFLSETALQLGSKRKPDTYLNSSLVEDFVESIIRPNMIVLGVDLFAQEANSFTEIVPSAVKQKVILQEESEDDGDSNAEDTPNSLEVNMALVHTTSRLDLETRWLVQWEGERMHPILPIHSRQIQKVKSAICRNTVDTVGLTTIQNVLDSLIADARPLVLPGEAPQGTVPPSLQRVRESAQAILADLWMIGQRFKSVSQSHVEARETSLERRAARLIATKITPKGLDHQTVRLTLMPPNRRTTTLNTETPIASPVVDNGDASGDGWNRSKGPRGGVGRGSRGGRFDNNRGGRGSVGRGRGGPGGFRGGHMNSGPGNNIGGTSAGVDDLNFSAFDPSTAGPNGDIMVSMTGKIQPVPYLVTQPSTREELEEAEQEYLAQLGEDGCLLKAYWGPRGAQGSSIATVLNSVTSLDSPSTLSNSNPIPGSAPLRDPLAAIATAAQRKMKKLATKRPRLQDFAGRTPVAENGGHKP</sequence>
<comment type="caution">
    <text evidence="2">The sequence shown here is derived from an EMBL/GenBank/DDBJ whole genome shotgun (WGS) entry which is preliminary data.</text>
</comment>
<proteinExistence type="predicted"/>
<dbReference type="EMBL" id="JAAAHW010000188">
    <property type="protein sequence ID" value="KAG0005435.1"/>
    <property type="molecule type" value="Genomic_DNA"/>
</dbReference>
<dbReference type="OrthoDB" id="2444483at2759"/>
<feature type="region of interest" description="Disordered" evidence="1">
    <location>
        <begin position="629"/>
        <end position="712"/>
    </location>
</feature>
<evidence type="ECO:0000256" key="1">
    <source>
        <dbReference type="SAM" id="MobiDB-lite"/>
    </source>
</evidence>
<feature type="compositionally biased region" description="Gly residues" evidence="1">
    <location>
        <begin position="661"/>
        <end position="671"/>
    </location>
</feature>
<organism evidence="2 3">
    <name type="scientific">Modicella reniformis</name>
    <dbReference type="NCBI Taxonomy" id="1440133"/>
    <lineage>
        <taxon>Eukaryota</taxon>
        <taxon>Fungi</taxon>
        <taxon>Fungi incertae sedis</taxon>
        <taxon>Mucoromycota</taxon>
        <taxon>Mortierellomycotina</taxon>
        <taxon>Mortierellomycetes</taxon>
        <taxon>Mortierellales</taxon>
        <taxon>Mortierellaceae</taxon>
        <taxon>Modicella</taxon>
    </lineage>
</organism>
<feature type="compositionally biased region" description="Gly residues" evidence="1">
    <location>
        <begin position="679"/>
        <end position="696"/>
    </location>
</feature>
<gene>
    <name evidence="2" type="ORF">BGZ65_011176</name>
</gene>
<protein>
    <submittedName>
        <fullName evidence="2">Uncharacterized protein</fullName>
    </submittedName>
</protein>
<name>A0A9P6MKA1_9FUNG</name>